<keyword evidence="3" id="KW-1185">Reference proteome</keyword>
<dbReference type="InterPro" id="IPR002789">
    <property type="entry name" value="HerA_central"/>
</dbReference>
<dbReference type="SUPFAM" id="SSF52540">
    <property type="entry name" value="P-loop containing nucleoside triphosphate hydrolases"/>
    <property type="match status" value="1"/>
</dbReference>
<dbReference type="SMART" id="SM00382">
    <property type="entry name" value="AAA"/>
    <property type="match status" value="1"/>
</dbReference>
<reference evidence="2 3" key="2">
    <citation type="journal article" date="2010" name="Proc. Natl. Acad. Sci. U.S.A.">
        <title>Enigmatic, ultrasmall, uncultivated Archaea.</title>
        <authorList>
            <person name="Baker B.J."/>
            <person name="Comolli L.R."/>
            <person name="Dick G.J."/>
            <person name="Hauser L.J."/>
            <person name="Hyatt D."/>
            <person name="Dill B.D."/>
            <person name="Land M.L."/>
            <person name="Verberkmoes N.C."/>
            <person name="Hettich R.L."/>
            <person name="Banfield J.F."/>
        </authorList>
    </citation>
    <scope>NUCLEOTIDE SEQUENCE [LARGE SCALE GENOMIC DNA]</scope>
    <source>
        <strain evidence="2">ARMAN-2</strain>
    </source>
</reference>
<organism evidence="2 3">
    <name type="scientific">Candidatus Micrarchaeum acidiphilum ARMAN-2</name>
    <dbReference type="NCBI Taxonomy" id="425595"/>
    <lineage>
        <taxon>Archaea</taxon>
        <taxon>Candidatus Micrarchaeota</taxon>
        <taxon>Candidatus Micrarchaeia</taxon>
        <taxon>Candidatus Micrarchaeales</taxon>
        <taxon>Candidatus Micrarchaeaceae</taxon>
        <taxon>Candidatus Micrarchaeum</taxon>
    </lineage>
</organism>
<evidence type="ECO:0000313" key="2">
    <source>
        <dbReference type="EMBL" id="EET90412.1"/>
    </source>
</evidence>
<sequence length="358" mass="38365">MDDFEIISNSRALSASLPIVRMSEPVFDGKDLDEGVYLGNTKIYGMPFLLNTGKLVNPHIAAVGMSGSGKTFLLKSLISSYVIDLGYNAIALDWSGEYADLFRSLGGKVWKVGRGSGIGLVGMYCRNPVRLCAEMEWILTDLYGLDGADVREVKDVIGMPRRGPISLDGIIDGLRSFGSGGVNTAAKLGAAERGCILPGGSGFRLNRVFDGACTVDLSGIASGSERVAAGKLLVNAISDAMHSRSISDRTDTLLVLDEAWKLCDHRALNELLRESRKYGISVVLATQQAMDMNAEALSNIGCCFVFKLNRMDGGSAEFSERIGSNIEAAGNLGRGSCIVSMARRDSEARDNFILARVI</sequence>
<reference evidence="2 3" key="1">
    <citation type="journal article" date="2009" name="Genome Biol.">
        <title>Community-wide analysis of microbial genome sequence signatures.</title>
        <authorList>
            <person name="Dick G.J."/>
            <person name="Andersson A.F."/>
            <person name="Baker B.J."/>
            <person name="Simmons S.L."/>
            <person name="Thomas B.C."/>
            <person name="Yelton A.P."/>
            <person name="Banfield J.F."/>
        </authorList>
    </citation>
    <scope>NUCLEOTIDE SEQUENCE [LARGE SCALE GENOMIC DNA]</scope>
    <source>
        <strain evidence="2">ARMAN-2</strain>
    </source>
</reference>
<feature type="domain" description="AAA+ ATPase" evidence="1">
    <location>
        <begin position="56"/>
        <end position="310"/>
    </location>
</feature>
<evidence type="ECO:0000313" key="3">
    <source>
        <dbReference type="Proteomes" id="UP000332487"/>
    </source>
</evidence>
<accession>C7DG84</accession>
<dbReference type="InterPro" id="IPR003593">
    <property type="entry name" value="AAA+_ATPase"/>
</dbReference>
<protein>
    <submittedName>
        <fullName evidence="2">AAA ATPase</fullName>
    </submittedName>
</protein>
<dbReference type="Proteomes" id="UP000332487">
    <property type="component" value="Unassembled WGS sequence"/>
</dbReference>
<dbReference type="Pfam" id="PF01935">
    <property type="entry name" value="DUF87"/>
    <property type="match status" value="1"/>
</dbReference>
<dbReference type="EMBL" id="GG697237">
    <property type="protein sequence ID" value="EET90412.1"/>
    <property type="molecule type" value="Genomic_DNA"/>
</dbReference>
<dbReference type="InterPro" id="IPR051162">
    <property type="entry name" value="T4SS_component"/>
</dbReference>
<gene>
    <name evidence="2" type="ORF">UNLARM2_0088</name>
</gene>
<proteinExistence type="predicted"/>
<dbReference type="InterPro" id="IPR027417">
    <property type="entry name" value="P-loop_NTPase"/>
</dbReference>
<evidence type="ECO:0000259" key="1">
    <source>
        <dbReference type="SMART" id="SM00382"/>
    </source>
</evidence>
<dbReference type="PANTHER" id="PTHR30121">
    <property type="entry name" value="UNCHARACTERIZED PROTEIN YJGR-RELATED"/>
    <property type="match status" value="1"/>
</dbReference>
<name>C7DG84_MICA2</name>
<dbReference type="Gene3D" id="3.40.50.300">
    <property type="entry name" value="P-loop containing nucleotide triphosphate hydrolases"/>
    <property type="match status" value="2"/>
</dbReference>
<dbReference type="AlphaFoldDB" id="C7DG84"/>
<dbReference type="PANTHER" id="PTHR30121:SF6">
    <property type="entry name" value="SLR6007 PROTEIN"/>
    <property type="match status" value="1"/>
</dbReference>